<dbReference type="AlphaFoldDB" id="A0A438C4W3"/>
<organism evidence="1 2">
    <name type="scientific">Vitis vinifera</name>
    <name type="common">Grape</name>
    <dbReference type="NCBI Taxonomy" id="29760"/>
    <lineage>
        <taxon>Eukaryota</taxon>
        <taxon>Viridiplantae</taxon>
        <taxon>Streptophyta</taxon>
        <taxon>Embryophyta</taxon>
        <taxon>Tracheophyta</taxon>
        <taxon>Spermatophyta</taxon>
        <taxon>Magnoliopsida</taxon>
        <taxon>eudicotyledons</taxon>
        <taxon>Gunneridae</taxon>
        <taxon>Pentapetalae</taxon>
        <taxon>rosids</taxon>
        <taxon>Vitales</taxon>
        <taxon>Vitaceae</taxon>
        <taxon>Viteae</taxon>
        <taxon>Vitis</taxon>
    </lineage>
</organism>
<dbReference type="Proteomes" id="UP000288805">
    <property type="component" value="Unassembled WGS sequence"/>
</dbReference>
<accession>A0A438C4W3</accession>
<dbReference type="EMBL" id="QGNW01002538">
    <property type="protein sequence ID" value="RVW18275.1"/>
    <property type="molecule type" value="Genomic_DNA"/>
</dbReference>
<gene>
    <name evidence="1" type="primary">CLPB1_0</name>
    <name evidence="1" type="ORF">CK203_116033</name>
</gene>
<evidence type="ECO:0000313" key="2">
    <source>
        <dbReference type="Proteomes" id="UP000288805"/>
    </source>
</evidence>
<evidence type="ECO:0000313" key="1">
    <source>
        <dbReference type="EMBL" id="RVW18275.1"/>
    </source>
</evidence>
<proteinExistence type="predicted"/>
<dbReference type="InterPro" id="IPR036628">
    <property type="entry name" value="Clp_N_dom_sf"/>
</dbReference>
<protein>
    <submittedName>
        <fullName evidence="1">Chaperone protein ClpB1</fullName>
    </submittedName>
</protein>
<name>A0A438C4W3_VITVI</name>
<sequence>MELLNFMLASPVLLTQSPLPDGIPVNTTLIKVVRRAQSSQKSRVIFHLAVVQLVLGLLEDSQISDLLKEAGVITSKLAQKIVRGGVPSNLAEVRPMALDMGALVAGAKCRGEVRSWS</sequence>
<dbReference type="Gene3D" id="1.10.1780.10">
    <property type="entry name" value="Clp, N-terminal domain"/>
    <property type="match status" value="1"/>
</dbReference>
<comment type="caution">
    <text evidence="1">The sequence shown here is derived from an EMBL/GenBank/DDBJ whole genome shotgun (WGS) entry which is preliminary data.</text>
</comment>
<reference evidence="1 2" key="1">
    <citation type="journal article" date="2018" name="PLoS Genet.">
        <title>Population sequencing reveals clonal diversity and ancestral inbreeding in the grapevine cultivar Chardonnay.</title>
        <authorList>
            <person name="Roach M.J."/>
            <person name="Johnson D.L."/>
            <person name="Bohlmann J."/>
            <person name="van Vuuren H.J."/>
            <person name="Jones S.J."/>
            <person name="Pretorius I.S."/>
            <person name="Schmidt S.A."/>
            <person name="Borneman A.R."/>
        </authorList>
    </citation>
    <scope>NUCLEOTIDE SEQUENCE [LARGE SCALE GENOMIC DNA]</scope>
    <source>
        <strain evidence="2">cv. Chardonnay</strain>
        <tissue evidence="1">Leaf</tissue>
    </source>
</reference>